<evidence type="ECO:0000256" key="10">
    <source>
        <dbReference type="ARBA" id="ARBA00023264"/>
    </source>
</evidence>
<comment type="subcellular location">
    <subcellularLocation>
        <location evidence="12">Cell membrane</location>
        <topology evidence="12">Peripheral membrane protein</topology>
    </subcellularLocation>
</comment>
<keyword evidence="11 12" id="KW-0670">Pyruvate</keyword>
<dbReference type="Proteomes" id="UP000284219">
    <property type="component" value="Unassembled WGS sequence"/>
</dbReference>
<keyword evidence="7 12" id="KW-0865">Zymogen</keyword>
<feature type="site" description="Cleavage (non-hydrolytic); by autocatalysis" evidence="12">
    <location>
        <begin position="246"/>
        <end position="247"/>
    </location>
</feature>
<feature type="active site" description="Charge relay system; for autoendoproteolytic cleavage activity" evidence="12">
    <location>
        <position position="86"/>
    </location>
</feature>
<dbReference type="GO" id="GO:0005886">
    <property type="term" value="C:plasma membrane"/>
    <property type="evidence" value="ECO:0007669"/>
    <property type="project" value="UniProtKB-SubCell"/>
</dbReference>
<comment type="subunit">
    <text evidence="12">Heterodimer of a large membrane-associated beta subunit and a small pyruvoyl-containing alpha subunit.</text>
</comment>
<evidence type="ECO:0000256" key="4">
    <source>
        <dbReference type="ARBA" id="ARBA00022793"/>
    </source>
</evidence>
<reference evidence="13 14" key="1">
    <citation type="submission" date="2016-08" db="EMBL/GenBank/DDBJ databases">
        <title>Novel Firmicute Genomes.</title>
        <authorList>
            <person name="Poppleton D.I."/>
            <person name="Gribaldo S."/>
        </authorList>
    </citation>
    <scope>NUCLEOTIDE SEQUENCE [LARGE SCALE GENOMIC DNA]</scope>
    <source>
        <strain evidence="13 14">RAOx-1</strain>
    </source>
</reference>
<evidence type="ECO:0000256" key="3">
    <source>
        <dbReference type="ARBA" id="ARBA00022516"/>
    </source>
</evidence>
<feature type="chain" id="PRO_5023233133" description="Phosphatidylserine decarboxylase beta chain" evidence="12">
    <location>
        <begin position="1"/>
        <end position="246"/>
    </location>
</feature>
<dbReference type="GO" id="GO:0004609">
    <property type="term" value="F:phosphatidylserine decarboxylase activity"/>
    <property type="evidence" value="ECO:0007669"/>
    <property type="project" value="UniProtKB-UniRule"/>
</dbReference>
<sequence>MIDFILLQLMRMMPTHLISRWVGNAASRPISRKAIPFFSKFYQISLEEAEMALGDYQTLNDFFTRKLKREARPIDTDEKFIVSPADGKIAAFGTIERGQLIQAKGIPFAVWNLLGIPQSETQRYEGGQFMTIYLSPRDYHRVHTPVSGEITDYSYLPGTLFPVNAFGARAVKGLFAKNERLITFVQSPTVGRVAIVKVGATIVGSVKVGYSREAGTNVKAGTVLHQRLTAAKPLERGEEIGYFQFGSTVVLVFEQGKVEFTSSLEEGQAVKMGQTIGRCITVE</sequence>
<keyword evidence="10 12" id="KW-1208">Phospholipid metabolism</keyword>
<comment type="pathway">
    <text evidence="1">Lipid metabolism.</text>
</comment>
<dbReference type="EMBL" id="MCHY01000002">
    <property type="protein sequence ID" value="RKD26811.1"/>
    <property type="molecule type" value="Genomic_DNA"/>
</dbReference>
<evidence type="ECO:0000256" key="8">
    <source>
        <dbReference type="ARBA" id="ARBA00023209"/>
    </source>
</evidence>
<protein>
    <recommendedName>
        <fullName evidence="12">Phosphatidylserine decarboxylase proenzyme</fullName>
        <ecNumber evidence="12">4.1.1.65</ecNumber>
    </recommendedName>
    <component>
        <recommendedName>
            <fullName evidence="12">Phosphatidylserine decarboxylase alpha chain</fullName>
        </recommendedName>
    </component>
    <component>
        <recommendedName>
            <fullName evidence="12">Phosphatidylserine decarboxylase beta chain</fullName>
        </recommendedName>
    </component>
</protein>
<evidence type="ECO:0000313" key="13">
    <source>
        <dbReference type="EMBL" id="RKD26811.1"/>
    </source>
</evidence>
<dbReference type="GO" id="GO:0006646">
    <property type="term" value="P:phosphatidylethanolamine biosynthetic process"/>
    <property type="evidence" value="ECO:0007669"/>
    <property type="project" value="UniProtKB-UniRule"/>
</dbReference>
<evidence type="ECO:0000256" key="6">
    <source>
        <dbReference type="ARBA" id="ARBA00023136"/>
    </source>
</evidence>
<feature type="modified residue" description="Pyruvic acid (Ser); by autocatalysis" evidence="12">
    <location>
        <position position="247"/>
    </location>
</feature>
<gene>
    <name evidence="12" type="primary">psd</name>
    <name evidence="13" type="ORF">BEP19_16585</name>
</gene>
<feature type="active site" description="Schiff-base intermediate with substrate; via pyruvic acid; for decarboxylase activity" evidence="12">
    <location>
        <position position="247"/>
    </location>
</feature>
<comment type="function">
    <text evidence="12">Catalyzes the formation of phosphatidylethanolamine (PtdEtn) from phosphatidylserine (PtdSer).</text>
</comment>
<comment type="similarity">
    <text evidence="12">Belongs to the phosphatidylserine decarboxylase family. PSD-B subfamily. Prokaryotic type I sub-subfamily.</text>
</comment>
<keyword evidence="9 12" id="KW-0456">Lyase</keyword>
<dbReference type="NCBIfam" id="TIGR00163">
    <property type="entry name" value="PS_decarb"/>
    <property type="match status" value="1"/>
</dbReference>
<evidence type="ECO:0000256" key="9">
    <source>
        <dbReference type="ARBA" id="ARBA00023239"/>
    </source>
</evidence>
<evidence type="ECO:0000256" key="1">
    <source>
        <dbReference type="ARBA" id="ARBA00005189"/>
    </source>
</evidence>
<keyword evidence="2 12" id="KW-1003">Cell membrane</keyword>
<comment type="catalytic activity">
    <reaction evidence="12">
        <text>a 1,2-diacyl-sn-glycero-3-phospho-L-serine + H(+) = a 1,2-diacyl-sn-glycero-3-phosphoethanolamine + CO2</text>
        <dbReference type="Rhea" id="RHEA:20828"/>
        <dbReference type="ChEBI" id="CHEBI:15378"/>
        <dbReference type="ChEBI" id="CHEBI:16526"/>
        <dbReference type="ChEBI" id="CHEBI:57262"/>
        <dbReference type="ChEBI" id="CHEBI:64612"/>
        <dbReference type="EC" id="4.1.1.65"/>
    </reaction>
</comment>
<evidence type="ECO:0000256" key="7">
    <source>
        <dbReference type="ARBA" id="ARBA00023145"/>
    </source>
</evidence>
<dbReference type="EC" id="4.1.1.65" evidence="12"/>
<evidence type="ECO:0000256" key="11">
    <source>
        <dbReference type="ARBA" id="ARBA00023317"/>
    </source>
</evidence>
<feature type="active site" description="Charge relay system; for autoendoproteolytic cleavage activity" evidence="12">
    <location>
        <position position="143"/>
    </location>
</feature>
<evidence type="ECO:0000313" key="14">
    <source>
        <dbReference type="Proteomes" id="UP000284219"/>
    </source>
</evidence>
<dbReference type="Pfam" id="PF02666">
    <property type="entry name" value="PS_Dcarbxylase"/>
    <property type="match status" value="1"/>
</dbReference>
<dbReference type="AlphaFoldDB" id="A0A419SQU0"/>
<dbReference type="PANTHER" id="PTHR10067:SF6">
    <property type="entry name" value="PHOSPHATIDYLSERINE DECARBOXYLASE PROENZYME, MITOCHONDRIAL"/>
    <property type="match status" value="1"/>
</dbReference>
<dbReference type="InterPro" id="IPR033177">
    <property type="entry name" value="PSD-B"/>
</dbReference>
<feature type="active site" description="Charge relay system; for autoendoproteolytic cleavage activity" evidence="12">
    <location>
        <position position="247"/>
    </location>
</feature>
<evidence type="ECO:0000256" key="5">
    <source>
        <dbReference type="ARBA" id="ARBA00023098"/>
    </source>
</evidence>
<keyword evidence="3 12" id="KW-0444">Lipid biosynthesis</keyword>
<dbReference type="UniPathway" id="UPA00558">
    <property type="reaction ID" value="UER00616"/>
</dbReference>
<dbReference type="InterPro" id="IPR033178">
    <property type="entry name" value="PSD_type1_pro"/>
</dbReference>
<comment type="caution">
    <text evidence="13">The sequence shown here is derived from an EMBL/GenBank/DDBJ whole genome shotgun (WGS) entry which is preliminary data.</text>
</comment>
<comment type="cofactor">
    <cofactor evidence="12">
        <name>pyruvate</name>
        <dbReference type="ChEBI" id="CHEBI:15361"/>
    </cofactor>
    <text evidence="12">Binds 1 pyruvoyl group covalently per subunit.</text>
</comment>
<dbReference type="HAMAP" id="MF_00662">
    <property type="entry name" value="PS_decarb_PSD_B_type1"/>
    <property type="match status" value="1"/>
</dbReference>
<proteinExistence type="inferred from homology"/>
<organism evidence="13 14">
    <name type="scientific">Ammoniphilus oxalaticus</name>
    <dbReference type="NCBI Taxonomy" id="66863"/>
    <lineage>
        <taxon>Bacteria</taxon>
        <taxon>Bacillati</taxon>
        <taxon>Bacillota</taxon>
        <taxon>Bacilli</taxon>
        <taxon>Bacillales</taxon>
        <taxon>Paenibacillaceae</taxon>
        <taxon>Aneurinibacillus group</taxon>
        <taxon>Ammoniphilus</taxon>
    </lineage>
</organism>
<keyword evidence="6 12" id="KW-0472">Membrane</keyword>
<keyword evidence="8 12" id="KW-0594">Phospholipid biosynthesis</keyword>
<comment type="PTM">
    <text evidence="12">Is synthesized initially as an inactive proenzyme. Formation of the active enzyme involves a self-maturation process in which the active site pyruvoyl group is generated from an internal serine residue via an autocatalytic post-translational modification. Two non-identical subunits are generated from the proenzyme in this reaction, and the pyruvate is formed at the N-terminus of the alpha chain, which is derived from the carboxyl end of the proenzyme. The autoendoproteolytic cleavage occurs by a canonical serine protease mechanism, in which the side chain hydroxyl group of the serine supplies its oxygen atom to form the C-terminus of the beta chain, while the remainder of the serine residue undergoes an oxidative deamination to produce ammonia and the pyruvoyl prosthetic group on the alpha chain. During this reaction, the Ser that is part of the protease active site of the proenzyme becomes the pyruvoyl prosthetic group, which constitutes an essential element of the active site of the mature decarboxylase.</text>
</comment>
<dbReference type="OrthoDB" id="9802030at2"/>
<dbReference type="RefSeq" id="WP_120188097.1">
    <property type="nucleotide sequence ID" value="NZ_MCHY01000002.1"/>
</dbReference>
<dbReference type="PANTHER" id="PTHR10067">
    <property type="entry name" value="PHOSPHATIDYLSERINE DECARBOXYLASE"/>
    <property type="match status" value="1"/>
</dbReference>
<comment type="pathway">
    <text evidence="12">Phospholipid metabolism; phosphatidylethanolamine biosynthesis; phosphatidylethanolamine from CDP-diacylglycerol: step 2/2.</text>
</comment>
<keyword evidence="5 12" id="KW-0443">Lipid metabolism</keyword>
<name>A0A419SQU0_9BACL</name>
<feature type="chain" id="PRO_5023233134" description="Phosphatidylserine decarboxylase alpha chain" evidence="12">
    <location>
        <begin position="247"/>
        <end position="283"/>
    </location>
</feature>
<accession>A0A419SQU0</accession>
<keyword evidence="4 12" id="KW-0210">Decarboxylase</keyword>
<keyword evidence="14" id="KW-1185">Reference proteome</keyword>
<dbReference type="InterPro" id="IPR003817">
    <property type="entry name" value="PS_Dcarbxylase"/>
</dbReference>
<evidence type="ECO:0000256" key="12">
    <source>
        <dbReference type="HAMAP-Rule" id="MF_00662"/>
    </source>
</evidence>
<evidence type="ECO:0000256" key="2">
    <source>
        <dbReference type="ARBA" id="ARBA00022475"/>
    </source>
</evidence>